<protein>
    <submittedName>
        <fullName evidence="2">Uncharacterized protein</fullName>
    </submittedName>
</protein>
<dbReference type="EMBL" id="CCFA01000148">
    <property type="protein sequence ID" value="CDW94145.1"/>
    <property type="molecule type" value="Genomic_DNA"/>
</dbReference>
<name>A0A0F7S605_9BASI</name>
<feature type="region of interest" description="Disordered" evidence="1">
    <location>
        <begin position="1"/>
        <end position="46"/>
    </location>
</feature>
<organism evidence="2 3">
    <name type="scientific">Sporisorium scitamineum</name>
    <dbReference type="NCBI Taxonomy" id="49012"/>
    <lineage>
        <taxon>Eukaryota</taxon>
        <taxon>Fungi</taxon>
        <taxon>Dikarya</taxon>
        <taxon>Basidiomycota</taxon>
        <taxon>Ustilaginomycotina</taxon>
        <taxon>Ustilaginomycetes</taxon>
        <taxon>Ustilaginales</taxon>
        <taxon>Ustilaginaceae</taxon>
        <taxon>Sporisorium</taxon>
    </lineage>
</organism>
<evidence type="ECO:0000313" key="3">
    <source>
        <dbReference type="Proteomes" id="UP000242770"/>
    </source>
</evidence>
<gene>
    <name evidence="2" type="primary">SSCI02030.1</name>
</gene>
<evidence type="ECO:0000256" key="1">
    <source>
        <dbReference type="SAM" id="MobiDB-lite"/>
    </source>
</evidence>
<proteinExistence type="predicted"/>
<keyword evidence="3" id="KW-1185">Reference proteome</keyword>
<sequence length="46" mass="5176">MTDNGNLGRRRIDSSSAVNTAPRAARSSFTERTAATHGWRRPMQTW</sequence>
<evidence type="ECO:0000313" key="2">
    <source>
        <dbReference type="EMBL" id="CDW94145.1"/>
    </source>
</evidence>
<dbReference type="Proteomes" id="UP000242770">
    <property type="component" value="Unassembled WGS sequence"/>
</dbReference>
<reference evidence="3" key="1">
    <citation type="submission" date="2014-06" db="EMBL/GenBank/DDBJ databases">
        <authorList>
            <person name="Berkman P.J."/>
        </authorList>
    </citation>
    <scope>NUCLEOTIDE SEQUENCE [LARGE SCALE GENOMIC DNA]</scope>
</reference>
<dbReference type="AlphaFoldDB" id="A0A0F7S605"/>
<accession>A0A0F7S605</accession>